<evidence type="ECO:0000313" key="3">
    <source>
        <dbReference type="Proteomes" id="UP001454086"/>
    </source>
</evidence>
<organism evidence="2 3">
    <name type="scientific">Enterocloster hominis</name>
    <name type="common">ex Hitch et al. 2024</name>
    <dbReference type="NCBI Taxonomy" id="1917870"/>
    <lineage>
        <taxon>Bacteria</taxon>
        <taxon>Bacillati</taxon>
        <taxon>Bacillota</taxon>
        <taxon>Clostridia</taxon>
        <taxon>Lachnospirales</taxon>
        <taxon>Lachnospiraceae</taxon>
        <taxon>Enterocloster</taxon>
    </lineage>
</organism>
<comment type="caution">
    <text evidence="2">The sequence shown here is derived from an EMBL/GenBank/DDBJ whole genome shotgun (WGS) entry which is preliminary data.</text>
</comment>
<reference evidence="2 3" key="1">
    <citation type="submission" date="2024-03" db="EMBL/GenBank/DDBJ databases">
        <title>Human intestinal bacterial collection.</title>
        <authorList>
            <person name="Pauvert C."/>
            <person name="Hitch T.C.A."/>
            <person name="Clavel T."/>
        </authorList>
    </citation>
    <scope>NUCLEOTIDE SEQUENCE [LARGE SCALE GENOMIC DNA]</scope>
    <source>
        <strain evidence="2 3">CLA-SR-H021</strain>
    </source>
</reference>
<name>A0ABV1DED5_9FIRM</name>
<keyword evidence="3" id="KW-1185">Reference proteome</keyword>
<gene>
    <name evidence="2" type="ORF">WMQ36_24110</name>
</gene>
<feature type="chain" id="PRO_5046946836" evidence="1">
    <location>
        <begin position="25"/>
        <end position="198"/>
    </location>
</feature>
<dbReference type="EMBL" id="JBBMFM010000146">
    <property type="protein sequence ID" value="MEQ2428052.1"/>
    <property type="molecule type" value="Genomic_DNA"/>
</dbReference>
<dbReference type="Proteomes" id="UP001454086">
    <property type="component" value="Unassembled WGS sequence"/>
</dbReference>
<proteinExistence type="predicted"/>
<sequence>MVKLGAFALALTLITTSMMGSTLAKYVSEAEGTGTVAIAKWGVTPKDIEGNDISGSTFDFTLAGTKKKNDNVQADVVAPGDTGEIKYVIEDKGTEVGYTCKVELDTSQLDSDIGAVIKFYTSDDFSAASIVKDNKVANKTVGADATDAADRGLEGSIYWRWETDTDTADTGLGMTPPANQEFTLKLSAEQIIPVTPTP</sequence>
<accession>A0ABV1DED5</accession>
<keyword evidence="1" id="KW-0732">Signal</keyword>
<protein>
    <submittedName>
        <fullName evidence="2">Uncharacterized protein</fullName>
    </submittedName>
</protein>
<feature type="signal peptide" evidence="1">
    <location>
        <begin position="1"/>
        <end position="24"/>
    </location>
</feature>
<evidence type="ECO:0000256" key="1">
    <source>
        <dbReference type="SAM" id="SignalP"/>
    </source>
</evidence>
<evidence type="ECO:0000313" key="2">
    <source>
        <dbReference type="EMBL" id="MEQ2428052.1"/>
    </source>
</evidence>